<evidence type="ECO:0000313" key="1">
    <source>
        <dbReference type="EMBL" id="TXJ12712.1"/>
    </source>
</evidence>
<sequence>MTNKKIFKLSALVFIVAILIVFSISCKNKVTRANNLTLSGEATTEEVVKVDDNKDISQFENKTYKSNIEKIGPVSVVLVAKIVTPEVNESYLEVRYIDPKDENREIWETEQYYYPINEKGSVYNLQYKKANYVEGNGYVTYTREATATFGTDGSLTLKWKGDLAERGDIKLALQK</sequence>
<proteinExistence type="predicted"/>
<dbReference type="EMBL" id="SAXT01000003">
    <property type="protein sequence ID" value="TXJ12712.1"/>
    <property type="molecule type" value="Genomic_DNA"/>
</dbReference>
<dbReference type="RefSeq" id="WP_147757948.1">
    <property type="nucleotide sequence ID" value="NZ_CATXRK010000039.1"/>
</dbReference>
<dbReference type="PROSITE" id="PS51257">
    <property type="entry name" value="PROKAR_LIPOPROTEIN"/>
    <property type="match status" value="1"/>
</dbReference>
<accession>A0A5C8CM06</accession>
<reference evidence="1 2" key="1">
    <citation type="journal article" date="1992" name="Lakartidningen">
        <title>[Penicillin V and not amoxicillin is the first choice preparation in acute otitis].</title>
        <authorList>
            <person name="Kamme C."/>
            <person name="Lundgren K."/>
            <person name="Prellner K."/>
        </authorList>
    </citation>
    <scope>NUCLEOTIDE SEQUENCE [LARGE SCALE GENOMIC DNA]</scope>
    <source>
        <strain evidence="1 2">W1</strain>
    </source>
</reference>
<organism evidence="1 2">
    <name type="scientific">Brachyspira aalborgi</name>
    <dbReference type="NCBI Taxonomy" id="29522"/>
    <lineage>
        <taxon>Bacteria</taxon>
        <taxon>Pseudomonadati</taxon>
        <taxon>Spirochaetota</taxon>
        <taxon>Spirochaetia</taxon>
        <taxon>Brachyspirales</taxon>
        <taxon>Brachyspiraceae</taxon>
        <taxon>Brachyspira</taxon>
    </lineage>
</organism>
<name>A0A5C8CM06_9SPIR</name>
<comment type="caution">
    <text evidence="1">The sequence shown here is derived from an EMBL/GenBank/DDBJ whole genome shotgun (WGS) entry which is preliminary data.</text>
</comment>
<dbReference type="Proteomes" id="UP000325116">
    <property type="component" value="Unassembled WGS sequence"/>
</dbReference>
<protein>
    <recommendedName>
        <fullName evidence="3">Lipoprotein</fullName>
    </recommendedName>
</protein>
<evidence type="ECO:0000313" key="2">
    <source>
        <dbReference type="Proteomes" id="UP000325116"/>
    </source>
</evidence>
<evidence type="ECO:0008006" key="3">
    <source>
        <dbReference type="Google" id="ProtNLM"/>
    </source>
</evidence>
<dbReference type="AlphaFoldDB" id="A0A5C8CM06"/>
<gene>
    <name evidence="1" type="ORF">EPJ80_03675</name>
</gene>